<sequence>MVPVISLAGVVGAVLVCALCRQPSVKFFSPVTVFNRKQKLTPIGAKLYVLFLVVILAGFGLQAFLRVSSTGDGGLPSCSGEGTQKLLKDAFDQSQLARSENLSLVEASQITDLSSADKTKRLCRAQISLNNAENVFVRYQLEPRDGGKVLLTFGVEEEPQQAASEDAKEAEPAQEAAVVSPSAAAQQPQQAVEAVQQQSRQPTQVVQQDQQPLSQAPATTAQAEASTPVIEASFDCQKASSKIEKLICSSPDTAAADKRLGSVYRTTAAKSGDPAGLKQQQRDWLKERNACDDAACLLKTTEARIQALSAM</sequence>
<dbReference type="PANTHER" id="PTHR37549:SF1">
    <property type="entry name" value="LIPOPROTEIN LPRI"/>
    <property type="match status" value="1"/>
</dbReference>
<evidence type="ECO:0000313" key="5">
    <source>
        <dbReference type="Proteomes" id="UP000701702"/>
    </source>
</evidence>
<keyword evidence="5" id="KW-1185">Reference proteome</keyword>
<keyword evidence="2" id="KW-0472">Membrane</keyword>
<reference evidence="4 5" key="1">
    <citation type="submission" date="2021-08" db="EMBL/GenBank/DDBJ databases">
        <authorList>
            <person name="Peeters C."/>
        </authorList>
    </citation>
    <scope>NUCLEOTIDE SEQUENCE [LARGE SCALE GENOMIC DNA]</scope>
    <source>
        <strain evidence="4 5">LMG 23994</strain>
    </source>
</reference>
<dbReference type="InterPro" id="IPR052755">
    <property type="entry name" value="Lysozyme_Inhibitor_LprI"/>
</dbReference>
<organism evidence="4 5">
    <name type="scientific">Cupriavidus pinatubonensis</name>
    <dbReference type="NCBI Taxonomy" id="248026"/>
    <lineage>
        <taxon>Bacteria</taxon>
        <taxon>Pseudomonadati</taxon>
        <taxon>Pseudomonadota</taxon>
        <taxon>Betaproteobacteria</taxon>
        <taxon>Burkholderiales</taxon>
        <taxon>Burkholderiaceae</taxon>
        <taxon>Cupriavidus</taxon>
    </lineage>
</organism>
<comment type="caution">
    <text evidence="4">The sequence shown here is derived from an EMBL/GenBank/DDBJ whole genome shotgun (WGS) entry which is preliminary data.</text>
</comment>
<keyword evidence="2" id="KW-1133">Transmembrane helix</keyword>
<dbReference type="InterPro" id="IPR009739">
    <property type="entry name" value="LprI-like_N"/>
</dbReference>
<gene>
    <name evidence="4" type="ORF">LMG23994_05089</name>
</gene>
<name>A0ABN7ZE22_9BURK</name>
<dbReference type="Gene3D" id="1.20.1270.180">
    <property type="match status" value="1"/>
</dbReference>
<protein>
    <recommendedName>
        <fullName evidence="3">Lysozyme inhibitor LprI-like N-terminal domain-containing protein</fullName>
    </recommendedName>
</protein>
<evidence type="ECO:0000313" key="4">
    <source>
        <dbReference type="EMBL" id="CAG9183225.1"/>
    </source>
</evidence>
<dbReference type="PANTHER" id="PTHR37549">
    <property type="entry name" value="LIPOPROTEIN LPRI"/>
    <property type="match status" value="1"/>
</dbReference>
<feature type="compositionally biased region" description="Low complexity" evidence="1">
    <location>
        <begin position="173"/>
        <end position="218"/>
    </location>
</feature>
<evidence type="ECO:0000256" key="1">
    <source>
        <dbReference type="SAM" id="MobiDB-lite"/>
    </source>
</evidence>
<dbReference type="EMBL" id="CAJZAF010000034">
    <property type="protein sequence ID" value="CAG9183225.1"/>
    <property type="molecule type" value="Genomic_DNA"/>
</dbReference>
<proteinExistence type="predicted"/>
<accession>A0ABN7ZE22</accession>
<feature type="domain" description="Lysozyme inhibitor LprI-like N-terminal" evidence="3">
    <location>
        <begin position="236"/>
        <end position="308"/>
    </location>
</feature>
<keyword evidence="2" id="KW-0812">Transmembrane</keyword>
<evidence type="ECO:0000256" key="2">
    <source>
        <dbReference type="SAM" id="Phobius"/>
    </source>
</evidence>
<dbReference type="Proteomes" id="UP000701702">
    <property type="component" value="Unassembled WGS sequence"/>
</dbReference>
<dbReference type="Pfam" id="PF07007">
    <property type="entry name" value="LprI"/>
    <property type="match status" value="1"/>
</dbReference>
<evidence type="ECO:0000259" key="3">
    <source>
        <dbReference type="Pfam" id="PF07007"/>
    </source>
</evidence>
<feature type="region of interest" description="Disordered" evidence="1">
    <location>
        <begin position="157"/>
        <end position="224"/>
    </location>
</feature>
<feature type="transmembrane region" description="Helical" evidence="2">
    <location>
        <begin position="44"/>
        <end position="65"/>
    </location>
</feature>
<dbReference type="RefSeq" id="WP_224007480.1">
    <property type="nucleotide sequence ID" value="NZ_CAJZAF010000034.1"/>
</dbReference>